<dbReference type="InterPro" id="IPR011047">
    <property type="entry name" value="Quinoprotein_ADH-like_sf"/>
</dbReference>
<organism evidence="4 5">
    <name type="scientific">Nonomuraea jabiensis</name>
    <dbReference type="NCBI Taxonomy" id="882448"/>
    <lineage>
        <taxon>Bacteria</taxon>
        <taxon>Bacillati</taxon>
        <taxon>Actinomycetota</taxon>
        <taxon>Actinomycetes</taxon>
        <taxon>Streptosporangiales</taxon>
        <taxon>Streptosporangiaceae</taxon>
        <taxon>Nonomuraea</taxon>
    </lineage>
</organism>
<evidence type="ECO:0000256" key="3">
    <source>
        <dbReference type="PROSITE-ProRule" id="PRU00221"/>
    </source>
</evidence>
<evidence type="ECO:0000313" key="5">
    <source>
        <dbReference type="Proteomes" id="UP000579153"/>
    </source>
</evidence>
<dbReference type="InterPro" id="IPR015943">
    <property type="entry name" value="WD40/YVTN_repeat-like_dom_sf"/>
</dbReference>
<keyword evidence="2" id="KW-0677">Repeat</keyword>
<sequence>MPLDLTALHEAELLRGALRGPWPPAVLRACRRALPRLLALPGPERLEFLRATAAAEEPEALAALDEAARDTRALAALDAAARARAQAALDAAARDTWAQAGLDAAGPDASWALAWETGERPTAFHVCPARHDGPVRAVAVGEFGGRTFVASGGDDHVVRLRDAFDQSGPDLEGLTASVRALAFGVVDGRPVLAGGDHDGTIRTWDPLTGARGFARETVAGHPSALAFVTAEGGRMLLAVAIGYDDHEIPTADGRVELLDPVTGELVRELRAEWDETMLDLAVATLGERTVLAALSYDTLYVWDPATGERFGTAELNDVWPDLENEGFAPPLLVGARNEIGVLVRIEHPPDYTVQSREAIYLKLDNLGDRARGRGFDRDQGPVAMTTHARRNVMLVANHTDTGRAWERPAKAVITYGGDGKDDVHLDADTRLITTAAFGSLEGGLCLATAGLDGTVQLWDAQTPHRHRRIGYGGSGLALFTTAQGAPALAVGTHSDTVLLVDAASGEKIGSVGCRQSGRGHDCDLSPYDHCCRGLAAGNAAGQPYLASSGCAAYGTMLWQPLSKIRGIARKGDATSGRVTFGTGGHSSPTALAFGEVDGRVLLAAGAEVWDPVTQECVARLPRWGFALSESAFGRAGDHQPALATRRDNQVDLWNPLTGRHLQVLDVDDTGEGLAMGRVAGRDMLAVGSGRYVHLWDTAAWERREWIPHTSTVTCLSLAEHGDRALLVTGTEDGTVTLWDAASQRRLAVLGAFARPVRAVAATTVRGSLHVYGQSRYGRVLAWRVAIP</sequence>
<dbReference type="InterPro" id="IPR019775">
    <property type="entry name" value="WD40_repeat_CS"/>
</dbReference>
<evidence type="ECO:0000256" key="1">
    <source>
        <dbReference type="ARBA" id="ARBA00022574"/>
    </source>
</evidence>
<dbReference type="PRINTS" id="PR00320">
    <property type="entry name" value="GPROTEINBRPT"/>
</dbReference>
<feature type="repeat" description="WD" evidence="3">
    <location>
        <begin position="446"/>
        <end position="468"/>
    </location>
</feature>
<gene>
    <name evidence="4" type="ORF">HD596_003093</name>
</gene>
<keyword evidence="5" id="KW-1185">Reference proteome</keyword>
<protein>
    <submittedName>
        <fullName evidence="4">WD40 repeat protein</fullName>
    </submittedName>
</protein>
<dbReference type="EMBL" id="JACHMB010000001">
    <property type="protein sequence ID" value="MBB5776337.1"/>
    <property type="molecule type" value="Genomic_DNA"/>
</dbReference>
<dbReference type="Gene3D" id="2.130.10.10">
    <property type="entry name" value="YVTN repeat-like/Quinoprotein amine dehydrogenase"/>
    <property type="match status" value="3"/>
</dbReference>
<evidence type="ECO:0000256" key="2">
    <source>
        <dbReference type="ARBA" id="ARBA00022737"/>
    </source>
</evidence>
<dbReference type="InterPro" id="IPR020472">
    <property type="entry name" value="WD40_PAC1"/>
</dbReference>
<dbReference type="PANTHER" id="PTHR19879:SF9">
    <property type="entry name" value="TRANSCRIPTION INITIATION FACTOR TFIID SUBUNIT 5"/>
    <property type="match status" value="1"/>
</dbReference>
<dbReference type="InterPro" id="IPR001680">
    <property type="entry name" value="WD40_rpt"/>
</dbReference>
<evidence type="ECO:0000313" key="4">
    <source>
        <dbReference type="EMBL" id="MBB5776337.1"/>
    </source>
</evidence>
<dbReference type="Proteomes" id="UP000579153">
    <property type="component" value="Unassembled WGS sequence"/>
</dbReference>
<dbReference type="PANTHER" id="PTHR19879">
    <property type="entry name" value="TRANSCRIPTION INITIATION FACTOR TFIID"/>
    <property type="match status" value="1"/>
</dbReference>
<dbReference type="RefSeq" id="WP_185069879.1">
    <property type="nucleotide sequence ID" value="NZ_JACHMB010000001.1"/>
</dbReference>
<dbReference type="Pfam" id="PF00400">
    <property type="entry name" value="WD40"/>
    <property type="match status" value="1"/>
</dbReference>
<dbReference type="SUPFAM" id="SSF50998">
    <property type="entry name" value="Quinoprotein alcohol dehydrogenase-like"/>
    <property type="match status" value="2"/>
</dbReference>
<reference evidence="4 5" key="1">
    <citation type="submission" date="2020-08" db="EMBL/GenBank/DDBJ databases">
        <title>Sequencing the genomes of 1000 actinobacteria strains.</title>
        <authorList>
            <person name="Klenk H.-P."/>
        </authorList>
    </citation>
    <scope>NUCLEOTIDE SEQUENCE [LARGE SCALE GENOMIC DNA]</scope>
    <source>
        <strain evidence="4 5">DSM 45507</strain>
    </source>
</reference>
<accession>A0A7W9LA70</accession>
<dbReference type="AlphaFoldDB" id="A0A7W9LA70"/>
<dbReference type="PROSITE" id="PS50294">
    <property type="entry name" value="WD_REPEATS_REGION"/>
    <property type="match status" value="1"/>
</dbReference>
<keyword evidence="1 3" id="KW-0853">WD repeat</keyword>
<comment type="caution">
    <text evidence="4">The sequence shown here is derived from an EMBL/GenBank/DDBJ whole genome shotgun (WGS) entry which is preliminary data.</text>
</comment>
<dbReference type="PROSITE" id="PS00678">
    <property type="entry name" value="WD_REPEATS_1"/>
    <property type="match status" value="1"/>
</dbReference>
<dbReference type="PROSITE" id="PS50082">
    <property type="entry name" value="WD_REPEATS_2"/>
    <property type="match status" value="2"/>
</dbReference>
<name>A0A7W9LA70_9ACTN</name>
<dbReference type="SMART" id="SM00320">
    <property type="entry name" value="WD40"/>
    <property type="match status" value="6"/>
</dbReference>
<feature type="repeat" description="WD" evidence="3">
    <location>
        <begin position="705"/>
        <end position="748"/>
    </location>
</feature>
<proteinExistence type="predicted"/>